<protein>
    <submittedName>
        <fullName evidence="8">Diguanylate cyclase (GGDEF)-like protein</fullName>
    </submittedName>
</protein>
<keyword evidence="4" id="KW-0812">Transmembrane</keyword>
<evidence type="ECO:0000313" key="8">
    <source>
        <dbReference type="EMBL" id="MDQ0233655.1"/>
    </source>
</evidence>
<comment type="caution">
    <text evidence="8">The sequence shown here is derived from an EMBL/GenBank/DDBJ whole genome shotgun (WGS) entry which is preliminary data.</text>
</comment>
<keyword evidence="2" id="KW-1003">Cell membrane</keyword>
<reference evidence="8 9" key="1">
    <citation type="submission" date="2023-07" db="EMBL/GenBank/DDBJ databases">
        <title>Genomic Encyclopedia of Type Strains, Phase IV (KMG-IV): sequencing the most valuable type-strain genomes for metagenomic binning, comparative biology and taxonomic classification.</title>
        <authorList>
            <person name="Goeker M."/>
        </authorList>
    </citation>
    <scope>NUCLEOTIDE SEQUENCE [LARGE SCALE GENOMIC DNA]</scope>
    <source>
        <strain evidence="8 9">DSM 29005</strain>
    </source>
</reference>
<dbReference type="Gene3D" id="3.20.20.450">
    <property type="entry name" value="EAL domain"/>
    <property type="match status" value="1"/>
</dbReference>
<gene>
    <name evidence="8" type="ORF">J2S19_005010</name>
</gene>
<dbReference type="InterPro" id="IPR007892">
    <property type="entry name" value="CHASE4"/>
</dbReference>
<evidence type="ECO:0000259" key="7">
    <source>
        <dbReference type="PROSITE" id="PS50887"/>
    </source>
</evidence>
<dbReference type="SMART" id="SM00052">
    <property type="entry name" value="EAL"/>
    <property type="match status" value="1"/>
</dbReference>
<dbReference type="Pfam" id="PF00990">
    <property type="entry name" value="GGDEF"/>
    <property type="match status" value="1"/>
</dbReference>
<accession>A0ABT9ZNV0</accession>
<feature type="domain" description="EAL" evidence="5">
    <location>
        <begin position="510"/>
        <end position="764"/>
    </location>
</feature>
<evidence type="ECO:0000256" key="2">
    <source>
        <dbReference type="ARBA" id="ARBA00022475"/>
    </source>
</evidence>
<feature type="domain" description="GGDEF" evidence="7">
    <location>
        <begin position="367"/>
        <end position="500"/>
    </location>
</feature>
<dbReference type="InterPro" id="IPR035919">
    <property type="entry name" value="EAL_sf"/>
</dbReference>
<dbReference type="InterPro" id="IPR001633">
    <property type="entry name" value="EAL_dom"/>
</dbReference>
<keyword evidence="9" id="KW-1185">Reference proteome</keyword>
<dbReference type="Proteomes" id="UP001234495">
    <property type="component" value="Unassembled WGS sequence"/>
</dbReference>
<evidence type="ECO:0000256" key="1">
    <source>
        <dbReference type="ARBA" id="ARBA00004236"/>
    </source>
</evidence>
<feature type="transmembrane region" description="Helical" evidence="4">
    <location>
        <begin position="258"/>
        <end position="277"/>
    </location>
</feature>
<name>A0ABT9ZNV0_9BACI</name>
<dbReference type="Gene3D" id="6.10.340.10">
    <property type="match status" value="1"/>
</dbReference>
<dbReference type="PROSITE" id="PS50883">
    <property type="entry name" value="EAL"/>
    <property type="match status" value="1"/>
</dbReference>
<proteinExistence type="predicted"/>
<dbReference type="InterPro" id="IPR000160">
    <property type="entry name" value="GGDEF_dom"/>
</dbReference>
<dbReference type="Pfam" id="PF00563">
    <property type="entry name" value="EAL"/>
    <property type="match status" value="1"/>
</dbReference>
<dbReference type="PANTHER" id="PTHR33121:SF71">
    <property type="entry name" value="OXYGEN SENSOR PROTEIN DOSP"/>
    <property type="match status" value="1"/>
</dbReference>
<keyword evidence="4" id="KW-1133">Transmembrane helix</keyword>
<evidence type="ECO:0000256" key="3">
    <source>
        <dbReference type="ARBA" id="ARBA00023136"/>
    </source>
</evidence>
<dbReference type="InterPro" id="IPR003660">
    <property type="entry name" value="HAMP_dom"/>
</dbReference>
<dbReference type="EMBL" id="JAUSUD010000056">
    <property type="protein sequence ID" value="MDQ0233655.1"/>
    <property type="molecule type" value="Genomic_DNA"/>
</dbReference>
<evidence type="ECO:0000313" key="9">
    <source>
        <dbReference type="Proteomes" id="UP001234495"/>
    </source>
</evidence>
<dbReference type="CDD" id="cd01948">
    <property type="entry name" value="EAL"/>
    <property type="match status" value="1"/>
</dbReference>
<dbReference type="InterPro" id="IPR050706">
    <property type="entry name" value="Cyclic-di-GMP_PDE-like"/>
</dbReference>
<sequence>MKLKTKSLLVVGFVMFLFLVLLLTTIRPIVLEGAKKLDENQVQKELDTIYNHLLADMDMIKRTNLDWAVWDDTYYFIDGKYQSYPEVNLQDLTFVNTKLNYMIFLDKDNKLVYQDGYDFNNNSSLKLTEDFYKDFLPIVNSKSSERSRILITDYGMTITSAEPVFLSNHEGESVGTLIVGKILDKSVVMEIGKSLSLQLSMREVELPKLVRNKIEVIDENSIKGALFLKDFTKEETYELSFIEERDHYTQKKSSVNQLSFYLLITCISMIIVILVLLNRLIVSRIAKLSFQLKGIQENQEVKSRIRVNNGQKDELSNLEVSINQMLASLEEKHDEVAQLAYYDSLTLLPNRFYLEKYFFEFISQKQNSKAVLFLDLDGFKRVNDSLGHDIGDKLLVSVTERINPIISKHFGIISRFGGDEFVILMCFDEKEGLRRVVNQILIEVGKESHLRKYRTMVTASIGISIYKSDSTSLEELLQKADIAMYEAKRKGKNQFHFYEDLAKDSNYKDILELENDLKFALKKNQFQLYYQPIICSVTKRILGVEALLRWNHPTKGMISPVKFIPIAEETGLMPLIGEWVLVESIKQISYLHQKGYNNLTLSINVSKSQMKDSHFIKMIDEVLTKYNYPASRLQIEITESDIGSFFNDILTFTTELKKRNVLVALDDFGVGTSSLLFLRELPIDIIKIDRGFIRNVPWDSFDTTLLTGILDIMKGLDIELVIEGIEHEEQFNYITSLIESKIQGYYFSKPLAYTDLITKYFSIEQ</sequence>
<dbReference type="CDD" id="cd01949">
    <property type="entry name" value="GGDEF"/>
    <property type="match status" value="1"/>
</dbReference>
<evidence type="ECO:0000256" key="4">
    <source>
        <dbReference type="SAM" id="Phobius"/>
    </source>
</evidence>
<dbReference type="InterPro" id="IPR043128">
    <property type="entry name" value="Rev_trsase/Diguanyl_cyclase"/>
</dbReference>
<dbReference type="RefSeq" id="WP_307347316.1">
    <property type="nucleotide sequence ID" value="NZ_JAUSUD010000056.1"/>
</dbReference>
<organism evidence="8 9">
    <name type="scientific">Metabacillus malikii</name>
    <dbReference type="NCBI Taxonomy" id="1504265"/>
    <lineage>
        <taxon>Bacteria</taxon>
        <taxon>Bacillati</taxon>
        <taxon>Bacillota</taxon>
        <taxon>Bacilli</taxon>
        <taxon>Bacillales</taxon>
        <taxon>Bacillaceae</taxon>
        <taxon>Metabacillus</taxon>
    </lineage>
</organism>
<dbReference type="SUPFAM" id="SSF55073">
    <property type="entry name" value="Nucleotide cyclase"/>
    <property type="match status" value="1"/>
</dbReference>
<dbReference type="PROSITE" id="PS50885">
    <property type="entry name" value="HAMP"/>
    <property type="match status" value="1"/>
</dbReference>
<dbReference type="SUPFAM" id="SSF141868">
    <property type="entry name" value="EAL domain-like"/>
    <property type="match status" value="1"/>
</dbReference>
<keyword evidence="3 4" id="KW-0472">Membrane</keyword>
<evidence type="ECO:0000259" key="5">
    <source>
        <dbReference type="PROSITE" id="PS50883"/>
    </source>
</evidence>
<feature type="domain" description="HAMP" evidence="6">
    <location>
        <begin position="279"/>
        <end position="334"/>
    </location>
</feature>
<comment type="subcellular location">
    <subcellularLocation>
        <location evidence="1">Cell membrane</location>
    </subcellularLocation>
</comment>
<dbReference type="Pfam" id="PF05228">
    <property type="entry name" value="CHASE4"/>
    <property type="match status" value="1"/>
</dbReference>
<dbReference type="SMART" id="SM00267">
    <property type="entry name" value="GGDEF"/>
    <property type="match status" value="1"/>
</dbReference>
<dbReference type="PROSITE" id="PS50887">
    <property type="entry name" value="GGDEF"/>
    <property type="match status" value="1"/>
</dbReference>
<dbReference type="PANTHER" id="PTHR33121">
    <property type="entry name" value="CYCLIC DI-GMP PHOSPHODIESTERASE PDEF"/>
    <property type="match status" value="1"/>
</dbReference>
<evidence type="ECO:0000259" key="6">
    <source>
        <dbReference type="PROSITE" id="PS50885"/>
    </source>
</evidence>
<dbReference type="InterPro" id="IPR029787">
    <property type="entry name" value="Nucleotide_cyclase"/>
</dbReference>
<dbReference type="NCBIfam" id="TIGR00254">
    <property type="entry name" value="GGDEF"/>
    <property type="match status" value="1"/>
</dbReference>
<dbReference type="Gene3D" id="3.30.70.270">
    <property type="match status" value="1"/>
</dbReference>